<sequence>MRYVVRSIVQNRIINERELVVTDDTCEDEVVEQERTRVRQVYPEAECYIAQRIKE</sequence>
<reference evidence="2" key="1">
    <citation type="journal article" date="2019" name="Int. J. Syst. Evol. Microbiol.">
        <title>The Global Catalogue of Microorganisms (GCM) 10K type strain sequencing project: providing services to taxonomists for standard genome sequencing and annotation.</title>
        <authorList>
            <consortium name="The Broad Institute Genomics Platform"/>
            <consortium name="The Broad Institute Genome Sequencing Center for Infectious Disease"/>
            <person name="Wu L."/>
            <person name="Ma J."/>
        </authorList>
    </citation>
    <scope>NUCLEOTIDE SEQUENCE [LARGE SCALE GENOMIC DNA]</scope>
    <source>
        <strain evidence="2">WYCCWR 12678</strain>
    </source>
</reference>
<keyword evidence="2" id="KW-1185">Reference proteome</keyword>
<evidence type="ECO:0000313" key="2">
    <source>
        <dbReference type="Proteomes" id="UP001596002"/>
    </source>
</evidence>
<protein>
    <submittedName>
        <fullName evidence="1">Uncharacterized protein</fullName>
    </submittedName>
</protein>
<evidence type="ECO:0000313" key="1">
    <source>
        <dbReference type="EMBL" id="MFC4768116.1"/>
    </source>
</evidence>
<proteinExistence type="predicted"/>
<accession>A0ABV9Q0U4</accession>
<dbReference type="Proteomes" id="UP001596002">
    <property type="component" value="Unassembled WGS sequence"/>
</dbReference>
<gene>
    <name evidence="1" type="ORF">ACFO8Q_12220</name>
</gene>
<dbReference type="RefSeq" id="WP_380026041.1">
    <property type="nucleotide sequence ID" value="NZ_JBHSHC010000096.1"/>
</dbReference>
<name>A0ABV9Q0U4_9BACL</name>
<organism evidence="1 2">
    <name type="scientific">Effusibacillus consociatus</name>
    <dbReference type="NCBI Taxonomy" id="1117041"/>
    <lineage>
        <taxon>Bacteria</taxon>
        <taxon>Bacillati</taxon>
        <taxon>Bacillota</taxon>
        <taxon>Bacilli</taxon>
        <taxon>Bacillales</taxon>
        <taxon>Alicyclobacillaceae</taxon>
        <taxon>Effusibacillus</taxon>
    </lineage>
</organism>
<comment type="caution">
    <text evidence="1">The sequence shown here is derived from an EMBL/GenBank/DDBJ whole genome shotgun (WGS) entry which is preliminary data.</text>
</comment>
<dbReference type="EMBL" id="JBHSHC010000096">
    <property type="protein sequence ID" value="MFC4768116.1"/>
    <property type="molecule type" value="Genomic_DNA"/>
</dbReference>